<sequence>MPKHQTLLNRLMSQFPGGLDDAPPQLRKVIETALQESEQGDDEMLRELIDVFDGIDTGALVDSSEPEMPLSDPQVAEAMLQARDELEDADELYAFLTDQIKTSPNSVELHYMAGMYCDEIKQACRHFRDACDATRHHDAETVATVMPGYRVEMAQRLFDAMKLDDVCDVLLPVVNEDYESAPTAIVMLIEALLRLDRDQELSDILQDIDPDPFPMVMYAQALLEYRRAGDTRRGRALLKAANALLPEVAIQWIDPSYDESDDEVTDLTAECLQYAMNMTQGAVDWVRQTLADVIPEFAGPSNAGDSSDALTSDTPLSKRMLAELTDEAKQAPASQQSWRLLHGPVKDKRCNDAGIHYVVVLINDSVDDEGSLRSCQVYQSKPKPALLREVLLRGIVDPILGQPGRPAELIFSTKTDCNNLKTLSGKLDIACVHEAHNVIAKYSIKGMLQQVASMMLDDFNQHGDAPPNATNDDDAKISNLTLDDLRRESSDLPLRGEDQQWLVGIFSPPLFIHHGSGSERGRTGIVINNDDGTIVGFDLSMTAASDNEAFGLLLQTMRQPKVGQPGRPASIVFAPSCAPPGIGENDDWMMVGDDRLEQLFTEMIGDMLLAQSSVSRPLVKIDGITHDQLADLYDAAAEFYLAKPWHSVPGDTLITVYDDSTPGASNRVASVMGQMGQEFGINIFDDESAARALFESMDPTTIRGLAVNYGEARDCIPVDAWNLERYGWSLASPQAYPLITRIAADSQGPSYQCPDSADELLYLTRVLRTLPAYLNDQTPDPSFGLHYGRL</sequence>
<keyword evidence="3" id="KW-1185">Reference proteome</keyword>
<accession>A0A5C5XQQ3</accession>
<evidence type="ECO:0000259" key="1">
    <source>
        <dbReference type="Pfam" id="PF23988"/>
    </source>
</evidence>
<dbReference type="RefSeq" id="WP_145304250.1">
    <property type="nucleotide sequence ID" value="NZ_CP036319.1"/>
</dbReference>
<dbReference type="EMBL" id="SJPL01000002">
    <property type="protein sequence ID" value="TWT65536.1"/>
    <property type="molecule type" value="Genomic_DNA"/>
</dbReference>
<dbReference type="Pfam" id="PF23988">
    <property type="entry name" value="DUF7309"/>
    <property type="match status" value="1"/>
</dbReference>
<feature type="domain" description="DUF7309" evidence="1">
    <location>
        <begin position="631"/>
        <end position="699"/>
    </location>
</feature>
<gene>
    <name evidence="2" type="ORF">Pan14r_50830</name>
</gene>
<evidence type="ECO:0000313" key="2">
    <source>
        <dbReference type="EMBL" id="TWT65536.1"/>
    </source>
</evidence>
<organism evidence="2 3">
    <name type="scientific">Crateriforma conspicua</name>
    <dbReference type="NCBI Taxonomy" id="2527996"/>
    <lineage>
        <taxon>Bacteria</taxon>
        <taxon>Pseudomonadati</taxon>
        <taxon>Planctomycetota</taxon>
        <taxon>Planctomycetia</taxon>
        <taxon>Planctomycetales</taxon>
        <taxon>Planctomycetaceae</taxon>
        <taxon>Crateriforma</taxon>
    </lineage>
</organism>
<name>A0A5C5XQQ3_9PLAN</name>
<dbReference type="Proteomes" id="UP000317238">
    <property type="component" value="Unassembled WGS sequence"/>
</dbReference>
<comment type="caution">
    <text evidence="2">The sequence shown here is derived from an EMBL/GenBank/DDBJ whole genome shotgun (WGS) entry which is preliminary data.</text>
</comment>
<protein>
    <recommendedName>
        <fullName evidence="1">DUF7309 domain-containing protein</fullName>
    </recommendedName>
</protein>
<dbReference type="InterPro" id="IPR055733">
    <property type="entry name" value="DUF7309"/>
</dbReference>
<dbReference type="OrthoDB" id="271057at2"/>
<proteinExistence type="predicted"/>
<reference evidence="2 3" key="1">
    <citation type="submission" date="2019-02" db="EMBL/GenBank/DDBJ databases">
        <title>Deep-cultivation of Planctomycetes and their phenomic and genomic characterization uncovers novel biology.</title>
        <authorList>
            <person name="Wiegand S."/>
            <person name="Jogler M."/>
            <person name="Boedeker C."/>
            <person name="Pinto D."/>
            <person name="Vollmers J."/>
            <person name="Rivas-Marin E."/>
            <person name="Kohn T."/>
            <person name="Peeters S.H."/>
            <person name="Heuer A."/>
            <person name="Rast P."/>
            <person name="Oberbeckmann S."/>
            <person name="Bunk B."/>
            <person name="Jeske O."/>
            <person name="Meyerdierks A."/>
            <person name="Storesund J.E."/>
            <person name="Kallscheuer N."/>
            <person name="Luecker S."/>
            <person name="Lage O.M."/>
            <person name="Pohl T."/>
            <person name="Merkel B.J."/>
            <person name="Hornburger P."/>
            <person name="Mueller R.-W."/>
            <person name="Bruemmer F."/>
            <person name="Labrenz M."/>
            <person name="Spormann A.M."/>
            <person name="Op Den Camp H."/>
            <person name="Overmann J."/>
            <person name="Amann R."/>
            <person name="Jetten M.S.M."/>
            <person name="Mascher T."/>
            <person name="Medema M.H."/>
            <person name="Devos D.P."/>
            <person name="Kaster A.-K."/>
            <person name="Ovreas L."/>
            <person name="Rohde M."/>
            <person name="Galperin M.Y."/>
            <person name="Jogler C."/>
        </authorList>
    </citation>
    <scope>NUCLEOTIDE SEQUENCE [LARGE SCALE GENOMIC DNA]</scope>
    <source>
        <strain evidence="2 3">Pan14r</strain>
    </source>
</reference>
<evidence type="ECO:0000313" key="3">
    <source>
        <dbReference type="Proteomes" id="UP000317238"/>
    </source>
</evidence>
<dbReference type="AlphaFoldDB" id="A0A5C5XQQ3"/>